<reference evidence="2" key="2">
    <citation type="submission" date="2022-03" db="EMBL/GenBank/DDBJ databases">
        <title>Draft title - Genomic analysis of global carrot germplasm unveils the trajectory of domestication and the origin of high carotenoid orange carrot.</title>
        <authorList>
            <person name="Iorizzo M."/>
            <person name="Ellison S."/>
            <person name="Senalik D."/>
            <person name="Macko-Podgorni A."/>
            <person name="Grzebelus D."/>
            <person name="Bostan H."/>
            <person name="Rolling W."/>
            <person name="Curaba J."/>
            <person name="Simon P."/>
        </authorList>
    </citation>
    <scope>NUCLEOTIDE SEQUENCE</scope>
    <source>
        <tissue evidence="2">Leaf</tissue>
    </source>
</reference>
<dbReference type="PANTHER" id="PTHR36617">
    <property type="entry name" value="PROTEIN, PUTATIVE-RELATED"/>
    <property type="match status" value="1"/>
</dbReference>
<protein>
    <recommendedName>
        <fullName evidence="1">Reverse transcriptase zinc-binding domain-containing protein</fullName>
    </recommendedName>
</protein>
<gene>
    <name evidence="2" type="ORF">DCAR_0622841</name>
</gene>
<feature type="domain" description="Reverse transcriptase zinc-binding" evidence="1">
    <location>
        <begin position="124"/>
        <end position="214"/>
    </location>
</feature>
<keyword evidence="3" id="KW-1185">Reference proteome</keyword>
<organism evidence="2 3">
    <name type="scientific">Daucus carota subsp. sativus</name>
    <name type="common">Carrot</name>
    <dbReference type="NCBI Taxonomy" id="79200"/>
    <lineage>
        <taxon>Eukaryota</taxon>
        <taxon>Viridiplantae</taxon>
        <taxon>Streptophyta</taxon>
        <taxon>Embryophyta</taxon>
        <taxon>Tracheophyta</taxon>
        <taxon>Spermatophyta</taxon>
        <taxon>Magnoliopsida</taxon>
        <taxon>eudicotyledons</taxon>
        <taxon>Gunneridae</taxon>
        <taxon>Pentapetalae</taxon>
        <taxon>asterids</taxon>
        <taxon>campanulids</taxon>
        <taxon>Apiales</taxon>
        <taxon>Apiaceae</taxon>
        <taxon>Apioideae</taxon>
        <taxon>Scandiceae</taxon>
        <taxon>Daucinae</taxon>
        <taxon>Daucus</taxon>
        <taxon>Daucus sect. Daucus</taxon>
    </lineage>
</organism>
<evidence type="ECO:0000259" key="1">
    <source>
        <dbReference type="Pfam" id="PF13966"/>
    </source>
</evidence>
<evidence type="ECO:0000313" key="3">
    <source>
        <dbReference type="Proteomes" id="UP000077755"/>
    </source>
</evidence>
<dbReference type="AlphaFoldDB" id="A0AAF1B3M7"/>
<dbReference type="InterPro" id="IPR026960">
    <property type="entry name" value="RVT-Znf"/>
</dbReference>
<accession>A0AAF1B3M7</accession>
<proteinExistence type="predicted"/>
<dbReference type="Proteomes" id="UP000077755">
    <property type="component" value="Chromosome 6"/>
</dbReference>
<evidence type="ECO:0000313" key="2">
    <source>
        <dbReference type="EMBL" id="WOH03443.1"/>
    </source>
</evidence>
<name>A0AAF1B3M7_DAUCS</name>
<reference evidence="2" key="1">
    <citation type="journal article" date="2016" name="Nat. Genet.">
        <title>A high-quality carrot genome assembly provides new insights into carotenoid accumulation and asterid genome evolution.</title>
        <authorList>
            <person name="Iorizzo M."/>
            <person name="Ellison S."/>
            <person name="Senalik D."/>
            <person name="Zeng P."/>
            <person name="Satapoomin P."/>
            <person name="Huang J."/>
            <person name="Bowman M."/>
            <person name="Iovene M."/>
            <person name="Sanseverino W."/>
            <person name="Cavagnaro P."/>
            <person name="Yildiz M."/>
            <person name="Macko-Podgorni A."/>
            <person name="Moranska E."/>
            <person name="Grzebelus E."/>
            <person name="Grzebelus D."/>
            <person name="Ashrafi H."/>
            <person name="Zheng Z."/>
            <person name="Cheng S."/>
            <person name="Spooner D."/>
            <person name="Van Deynze A."/>
            <person name="Simon P."/>
        </authorList>
    </citation>
    <scope>NUCLEOTIDE SEQUENCE</scope>
    <source>
        <tissue evidence="2">Leaf</tissue>
    </source>
</reference>
<dbReference type="Pfam" id="PF13966">
    <property type="entry name" value="zf-RVT"/>
    <property type="match status" value="1"/>
</dbReference>
<dbReference type="EMBL" id="CP093348">
    <property type="protein sequence ID" value="WOH03443.1"/>
    <property type="molecule type" value="Genomic_DNA"/>
</dbReference>
<dbReference type="PANTHER" id="PTHR36617:SF15">
    <property type="entry name" value="REVERSE TRANSCRIPTASE ZINC-BINDING DOMAIN-CONTAINING PROTEIN"/>
    <property type="match status" value="1"/>
</dbReference>
<sequence>MYYPHGTFLTAKIGSNPSFVWRSVLETQSLLKAGITRRVGHGVDTSIVKDLWLPSVENLFIQTNHAALVDKIVVSLMSTDNAGWDVDLIRDIFTNRDANLIFSIPVQRDQEDSWYWRHEKMGSYSVKSAYSMIREQKEVQHSGNNSGLWRKLWNLKVPLKVKHLLWRAVSGILPTKDLLILRRVDLCSLCPVCNLSDELAVHALVSCDFRKLCWEKIEFMRGVYNGSSFTEWFSEKLQNHNSDELKVLSMVCWSLWNNRNNIV</sequence>